<evidence type="ECO:0000313" key="2">
    <source>
        <dbReference type="Proteomes" id="UP000054107"/>
    </source>
</evidence>
<protein>
    <submittedName>
        <fullName evidence="1">Uncharacterized protein</fullName>
    </submittedName>
</protein>
<evidence type="ECO:0000313" key="1">
    <source>
        <dbReference type="EMBL" id="CEP09837.1"/>
    </source>
</evidence>
<accession>A0A0B7MXI7</accession>
<dbReference type="EMBL" id="LN722403">
    <property type="protein sequence ID" value="CEP09837.1"/>
    <property type="molecule type" value="Genomic_DNA"/>
</dbReference>
<gene>
    <name evidence="1" type="primary">PARPA_03409.1 scaffold 7643</name>
</gene>
<dbReference type="Proteomes" id="UP000054107">
    <property type="component" value="Unassembled WGS sequence"/>
</dbReference>
<dbReference type="AlphaFoldDB" id="A0A0B7MXI7"/>
<sequence>IDPLFQHNLQSLTLSAKEVCPRFLVYLAEHVVRLKHLTFFSDNTMSDGHFNSMFHHRSFNNAFNVLNERQNRMQIMSLKFDKHVRIFPPLLQRLATWFPALQTISFQKIQLDDLINQDNNILMDFSSLNLRYLYVDIKSIIPRRESLTNKIDLEIMRNHSAFSRQTALLYQKKWGNRNEINFARINSYQYGNIIARYRRLASQRALVLTIRANSINYLHFYSDTTNESAALYHAQYRQKFDQILHLNF</sequence>
<proteinExistence type="predicted"/>
<reference evidence="1 2" key="1">
    <citation type="submission" date="2014-09" db="EMBL/GenBank/DDBJ databases">
        <authorList>
            <person name="Ellenberger Sabrina"/>
        </authorList>
    </citation>
    <scope>NUCLEOTIDE SEQUENCE [LARGE SCALE GENOMIC DNA]</scope>
    <source>
        <strain evidence="1 2">CBS 412.66</strain>
    </source>
</reference>
<keyword evidence="2" id="KW-1185">Reference proteome</keyword>
<name>A0A0B7MXI7_9FUNG</name>
<organism evidence="1 2">
    <name type="scientific">Parasitella parasitica</name>
    <dbReference type="NCBI Taxonomy" id="35722"/>
    <lineage>
        <taxon>Eukaryota</taxon>
        <taxon>Fungi</taxon>
        <taxon>Fungi incertae sedis</taxon>
        <taxon>Mucoromycota</taxon>
        <taxon>Mucoromycotina</taxon>
        <taxon>Mucoromycetes</taxon>
        <taxon>Mucorales</taxon>
        <taxon>Mucorineae</taxon>
        <taxon>Mucoraceae</taxon>
        <taxon>Parasitella</taxon>
    </lineage>
</organism>
<feature type="non-terminal residue" evidence="1">
    <location>
        <position position="1"/>
    </location>
</feature>